<sequence>MKVHIKLFSMVALAAVLFTACNSTDNQETTTAAQTEQSAATTMPQPMAATGADMPALGDQVPNDYVCMVNNAYMGRLQFEVPFEGKTYYGCCDMCKERIPKDESVRYAIDPFSKKKVDKADAYIVLIGQNGEVVYFENEENYKKLIES</sequence>
<dbReference type="PROSITE" id="PS51257">
    <property type="entry name" value="PROKAR_LIPOPROTEIN"/>
    <property type="match status" value="1"/>
</dbReference>
<comment type="caution">
    <text evidence="1">The sequence shown here is derived from an EMBL/GenBank/DDBJ whole genome shotgun (WGS) entry which is preliminary data.</text>
</comment>
<dbReference type="EMBL" id="JBBVGT010000003">
    <property type="protein sequence ID" value="MFB5946955.1"/>
    <property type="molecule type" value="Genomic_DNA"/>
</dbReference>
<evidence type="ECO:0008006" key="3">
    <source>
        <dbReference type="Google" id="ProtNLM"/>
    </source>
</evidence>
<name>A0ABV5CK62_9SPHI</name>
<accession>A0ABV5CK62</accession>
<dbReference type="RefSeq" id="WP_375558484.1">
    <property type="nucleotide sequence ID" value="NZ_JBBVGT010000003.1"/>
</dbReference>
<organism evidence="1 2">
    <name type="scientific">Albibacterium profundi</name>
    <dbReference type="NCBI Taxonomy" id="3134906"/>
    <lineage>
        <taxon>Bacteria</taxon>
        <taxon>Pseudomonadati</taxon>
        <taxon>Bacteroidota</taxon>
        <taxon>Sphingobacteriia</taxon>
        <taxon>Sphingobacteriales</taxon>
        <taxon>Sphingobacteriaceae</taxon>
        <taxon>Albibacterium</taxon>
    </lineage>
</organism>
<evidence type="ECO:0000313" key="1">
    <source>
        <dbReference type="EMBL" id="MFB5946955.1"/>
    </source>
</evidence>
<gene>
    <name evidence="1" type="ORF">WKR92_14070</name>
</gene>
<keyword evidence="2" id="KW-1185">Reference proteome</keyword>
<reference evidence="1 2" key="1">
    <citation type="submission" date="2024-04" db="EMBL/GenBank/DDBJ databases">
        <title>Albibacterium profundi sp. nov., isolated from sediment of the Challenger Deep of Mariana Trench.</title>
        <authorList>
            <person name="Wang Y."/>
        </authorList>
    </citation>
    <scope>NUCLEOTIDE SEQUENCE [LARGE SCALE GENOMIC DNA]</scope>
    <source>
        <strain evidence="1 2">RHL897</strain>
    </source>
</reference>
<dbReference type="Proteomes" id="UP001580928">
    <property type="component" value="Unassembled WGS sequence"/>
</dbReference>
<proteinExistence type="predicted"/>
<protein>
    <recommendedName>
        <fullName evidence="3">MlpB protein</fullName>
    </recommendedName>
</protein>
<evidence type="ECO:0000313" key="2">
    <source>
        <dbReference type="Proteomes" id="UP001580928"/>
    </source>
</evidence>